<keyword evidence="4 5" id="KW-0833">Ubl conjugation pathway</keyword>
<dbReference type="Pfam" id="PF09138">
    <property type="entry name" value="Urm1"/>
    <property type="match status" value="1"/>
</dbReference>
<dbReference type="GO" id="GO:0034227">
    <property type="term" value="P:tRNA thio-modification"/>
    <property type="evidence" value="ECO:0007669"/>
    <property type="project" value="UniProtKB-UniRule"/>
</dbReference>
<proteinExistence type="inferred from homology"/>
<dbReference type="HAMAP" id="MF_03048">
    <property type="entry name" value="Urm1"/>
    <property type="match status" value="1"/>
</dbReference>
<evidence type="ECO:0000256" key="4">
    <source>
        <dbReference type="ARBA" id="ARBA00022786"/>
    </source>
</evidence>
<comment type="function">
    <text evidence="5">Acts as a sulfur carrier required for 2-thiolation of mcm(5)S(2)U at tRNA wobble positions of cytosolic tRNA(Lys), tRNA(Glu) and tRNA(Gln). Serves as sulfur donor in tRNA 2-thiolation reaction by being thiocarboxylated (-COSH) at its C-terminus by the MOCS3 homolog UBA4. The sulfur is then transferred to tRNA to form 2-thiolation of mcm(5)S(2)U. Prior mcm(5) tRNA modification by the elongator complex is required for 2-thiolation. Also acts as a ubiquitin-like protein (UBL) that is covalently conjugated via an isopeptide bond to lysine residues of target proteins such as AHP1. The thiocarboxylated form serves as substrate for conjugation and oxidative stress specifically induces the formation of UBL-protein conjugates.</text>
</comment>
<keyword evidence="1 5" id="KW-0963">Cytoplasm</keyword>
<sequence length="96" mass="10718">MRIGFNGASVVELNNKEIELSKEEIENSSISTVGDALKYLFSRYGETRDSYFDNCGELVNGTICIINKMDWEITGREKSPVKYGDHIVLISTIHGG</sequence>
<dbReference type="SUPFAM" id="SSF54285">
    <property type="entry name" value="MoaD/ThiS"/>
    <property type="match status" value="1"/>
</dbReference>
<keyword evidence="8" id="KW-1185">Reference proteome</keyword>
<dbReference type="AlphaFoldDB" id="E0S678"/>
<evidence type="ECO:0000256" key="3">
    <source>
        <dbReference type="ARBA" id="ARBA00022694"/>
    </source>
</evidence>
<dbReference type="VEuPathDB" id="MicrosporidiaDB:Eint_030690"/>
<evidence type="ECO:0000256" key="6">
    <source>
        <dbReference type="RuleBase" id="RU361182"/>
    </source>
</evidence>
<dbReference type="InterPro" id="IPR015221">
    <property type="entry name" value="Urm1"/>
</dbReference>
<dbReference type="EMBL" id="CP001944">
    <property type="protein sequence ID" value="ADM11213.1"/>
    <property type="molecule type" value="Genomic_DNA"/>
</dbReference>
<dbReference type="KEGG" id="ein:Eint_030690"/>
<evidence type="ECO:0000313" key="7">
    <source>
        <dbReference type="EMBL" id="ADM11213.1"/>
    </source>
</evidence>
<dbReference type="OrthoDB" id="10248987at2759"/>
<organism evidence="7 8">
    <name type="scientific">Encephalitozoon intestinalis (strain ATCC 50506)</name>
    <name type="common">Microsporidian parasite</name>
    <name type="synonym">Septata intestinalis</name>
    <dbReference type="NCBI Taxonomy" id="876142"/>
    <lineage>
        <taxon>Eukaryota</taxon>
        <taxon>Fungi</taxon>
        <taxon>Fungi incertae sedis</taxon>
        <taxon>Microsporidia</taxon>
        <taxon>Unikaryonidae</taxon>
        <taxon>Encephalitozoon</taxon>
    </lineage>
</organism>
<comment type="similarity">
    <text evidence="5 6">Belongs to the URM1 family.</text>
</comment>
<dbReference type="InterPro" id="IPR012675">
    <property type="entry name" value="Beta-grasp_dom_sf"/>
</dbReference>
<comment type="subcellular location">
    <subcellularLocation>
        <location evidence="5 6">Cytoplasm</location>
    </subcellularLocation>
</comment>
<evidence type="ECO:0000256" key="2">
    <source>
        <dbReference type="ARBA" id="ARBA00022499"/>
    </source>
</evidence>
<dbReference type="InterPro" id="IPR016155">
    <property type="entry name" value="Mopterin_synth/thiamin_S_b"/>
</dbReference>
<dbReference type="HOGENOM" id="CLU_148208_1_0_1"/>
<evidence type="ECO:0000256" key="1">
    <source>
        <dbReference type="ARBA" id="ARBA00022490"/>
    </source>
</evidence>
<protein>
    <recommendedName>
        <fullName evidence="5 6">Ubiquitin-related modifier 1</fullName>
    </recommendedName>
</protein>
<dbReference type="GO" id="GO:0005829">
    <property type="term" value="C:cytosol"/>
    <property type="evidence" value="ECO:0007669"/>
    <property type="project" value="UniProtKB-UniRule"/>
</dbReference>
<comment type="pathway">
    <text evidence="5 6">tRNA modification; 5-methoxycarbonylmethyl-2-thiouridine-tRNA biosynthesis.</text>
</comment>
<dbReference type="Gene3D" id="3.10.20.30">
    <property type="match status" value="1"/>
</dbReference>
<accession>E0S678</accession>
<dbReference type="GO" id="GO:0002098">
    <property type="term" value="P:tRNA wobble uridine modification"/>
    <property type="evidence" value="ECO:0007669"/>
    <property type="project" value="UniProtKB-UniRule"/>
</dbReference>
<evidence type="ECO:0000256" key="5">
    <source>
        <dbReference type="HAMAP-Rule" id="MF_03048"/>
    </source>
</evidence>
<dbReference type="UniPathway" id="UPA00988"/>
<evidence type="ECO:0000313" key="8">
    <source>
        <dbReference type="Proteomes" id="UP000002313"/>
    </source>
</evidence>
<feature type="modified residue" description="1-thioglycine" evidence="5">
    <location>
        <position position="96"/>
    </location>
</feature>
<feature type="cross-link" description="Glycyl lysine isopeptide (Gly-Lys) (interchain with K-? in acceptor proteins)" evidence="5">
    <location>
        <position position="96"/>
    </location>
</feature>
<reference evidence="7 8" key="1">
    <citation type="journal article" date="2010" name="Nat. Commun.">
        <title>The complete sequence of the smallest known nuclear genome from the microsporidian Encephalitozoon intestinalis.</title>
        <authorList>
            <person name="Corradi N."/>
            <person name="Pombert J.-F."/>
            <person name="Farinelli L."/>
            <person name="Didier E.S."/>
            <person name="Keeling P.J."/>
        </authorList>
    </citation>
    <scope>NUCLEOTIDE SEQUENCE [LARGE SCALE GENOMIC DNA]</scope>
    <source>
        <strain evidence="7 8">ATCC 50506</strain>
    </source>
</reference>
<name>E0S678_ENCIT</name>
<gene>
    <name evidence="5" type="primary">URM1</name>
    <name evidence="7" type="ORF">Eint_030690</name>
</gene>
<comment type="PTM">
    <text evidence="5">C-terminal thiocarboxylation occurs in 2 steps, it is first acyl-adenylated (-COAMP) via the hesA/moeB/thiF part of UBA4, then thiocarboxylated (-COSH) via the rhodanese domain of UBA4.</text>
</comment>
<dbReference type="GeneID" id="9698952"/>
<reference evidence="7 8" key="2">
    <citation type="journal article" date="2012" name="Proc. Natl. Acad. Sci. U.S.A.">
        <title>Gain and loss of multiple functionally related, horizontally transferred genes in the reduced genomes of two microsporidian parasites.</title>
        <authorList>
            <person name="Pombert J.-F."/>
            <person name="Selman M."/>
            <person name="Burki F."/>
            <person name="Bardell F.T."/>
            <person name="Farinelli L."/>
            <person name="Solter L.F."/>
            <person name="Whitman D.W."/>
            <person name="Weiss L.M."/>
            <person name="Corradi N."/>
            <person name="Keeling P.J."/>
        </authorList>
    </citation>
    <scope>NUCLEOTIDE SEQUENCE [LARGE SCALE GENOMIC DNA]</scope>
    <source>
        <strain evidence="7 8">ATCC 50506</strain>
    </source>
</reference>
<dbReference type="GO" id="GO:0032447">
    <property type="term" value="P:protein urmylation"/>
    <property type="evidence" value="ECO:0007669"/>
    <property type="project" value="UniProtKB-UniRule"/>
</dbReference>
<dbReference type="RefSeq" id="XP_003072573.1">
    <property type="nucleotide sequence ID" value="XM_003072527.1"/>
</dbReference>
<keyword evidence="3 5" id="KW-0819">tRNA processing</keyword>
<dbReference type="Proteomes" id="UP000002313">
    <property type="component" value="Chromosome III"/>
</dbReference>
<keyword evidence="2 5" id="KW-1017">Isopeptide bond</keyword>